<reference evidence="2 3" key="1">
    <citation type="submission" date="2020-08" db="EMBL/GenBank/DDBJ databases">
        <title>Genomic Encyclopedia of Type Strains, Phase IV (KMG-IV): sequencing the most valuable type-strain genomes for metagenomic binning, comparative biology and taxonomic classification.</title>
        <authorList>
            <person name="Goeker M."/>
        </authorList>
    </citation>
    <scope>NUCLEOTIDE SEQUENCE [LARGE SCALE GENOMIC DNA]</scope>
    <source>
        <strain evidence="2 3">DSM 5895</strain>
    </source>
</reference>
<name>A0A839Z6H9_9HYPH</name>
<dbReference type="Pfam" id="PF12894">
    <property type="entry name" value="ANAPC4_WD40"/>
    <property type="match status" value="1"/>
</dbReference>
<dbReference type="InterPro" id="IPR024977">
    <property type="entry name" value="Apc4-like_WD40_dom"/>
</dbReference>
<dbReference type="RefSeq" id="WP_183188134.1">
    <property type="nucleotide sequence ID" value="NZ_JACICD010000001.1"/>
</dbReference>
<dbReference type="SUPFAM" id="SSF50969">
    <property type="entry name" value="YVTN repeat-like/Quinoprotein amine dehydrogenase"/>
    <property type="match status" value="1"/>
</dbReference>
<accession>A0A839Z6H9</accession>
<dbReference type="PANTHER" id="PTHR19879:SF9">
    <property type="entry name" value="TRANSCRIPTION INITIATION FACTOR TFIID SUBUNIT 5"/>
    <property type="match status" value="1"/>
</dbReference>
<dbReference type="PANTHER" id="PTHR19879">
    <property type="entry name" value="TRANSCRIPTION INITIATION FACTOR TFIID"/>
    <property type="match status" value="1"/>
</dbReference>
<sequence length="368" mass="38754">MSIAEAETTPLFKLLARRWRLGEEVGDCRFDRAGGRLAFALGDGTLALASMDDPESAQARWRVALDTGRASIAPRRRPVPPLMRLVADVAPLRVAPFGAEGFIVGGASGRLVTVAPDGTTEILVEIDTGAVDAIEPLPDHGALVAAGGVVVRYDGGGGTARALAHMEGPLRALAAAPDGEHVALATPEAVAVIGLAEARRIDLALAGTQVLAWSPEGRRLAIGLAEGGLALLDMEDGRVLRLPDYPAPVRSLDWSADGRQLATGGAFRTIVWDMAEPGDKPRTIETGRAGMVTVEVVRRHPRKPLVAVGYADGSIVIAKIGHRDELLLREPSAGRVENLRWSGDGEHLAFATAQGELGVVDLPPHLFK</sequence>
<dbReference type="InterPro" id="IPR011044">
    <property type="entry name" value="Quino_amine_DH_bsu"/>
</dbReference>
<gene>
    <name evidence="2" type="ORF">FHS55_000552</name>
</gene>
<dbReference type="EMBL" id="JACICD010000001">
    <property type="protein sequence ID" value="MBB3769966.1"/>
    <property type="molecule type" value="Genomic_DNA"/>
</dbReference>
<organism evidence="2 3">
    <name type="scientific">Ancylobacter tetraedralis</name>
    <dbReference type="NCBI Taxonomy" id="217068"/>
    <lineage>
        <taxon>Bacteria</taxon>
        <taxon>Pseudomonadati</taxon>
        <taxon>Pseudomonadota</taxon>
        <taxon>Alphaproteobacteria</taxon>
        <taxon>Hyphomicrobiales</taxon>
        <taxon>Xanthobacteraceae</taxon>
        <taxon>Ancylobacter</taxon>
    </lineage>
</organism>
<proteinExistence type="predicted"/>
<dbReference type="Proteomes" id="UP000533469">
    <property type="component" value="Unassembled WGS sequence"/>
</dbReference>
<evidence type="ECO:0000313" key="3">
    <source>
        <dbReference type="Proteomes" id="UP000533469"/>
    </source>
</evidence>
<keyword evidence="3" id="KW-1185">Reference proteome</keyword>
<dbReference type="AlphaFoldDB" id="A0A839Z6H9"/>
<protein>
    <submittedName>
        <fullName evidence="2">WD40 repeat protein</fullName>
    </submittedName>
</protein>
<dbReference type="Gene3D" id="2.130.10.10">
    <property type="entry name" value="YVTN repeat-like/Quinoprotein amine dehydrogenase"/>
    <property type="match status" value="1"/>
</dbReference>
<dbReference type="InterPro" id="IPR015943">
    <property type="entry name" value="WD40/YVTN_repeat-like_dom_sf"/>
</dbReference>
<comment type="caution">
    <text evidence="2">The sequence shown here is derived from an EMBL/GenBank/DDBJ whole genome shotgun (WGS) entry which is preliminary data.</text>
</comment>
<feature type="domain" description="Anaphase-promoting complex subunit 4-like WD40" evidence="1">
    <location>
        <begin position="210"/>
        <end position="255"/>
    </location>
</feature>
<evidence type="ECO:0000259" key="1">
    <source>
        <dbReference type="Pfam" id="PF12894"/>
    </source>
</evidence>
<evidence type="ECO:0000313" key="2">
    <source>
        <dbReference type="EMBL" id="MBB3769966.1"/>
    </source>
</evidence>